<sequence length="142" mass="15581">MRLAYASSLVERSSFSVSRKKDQAASNIVIGTKIPLVGGSELKARLFAEKLIQDLSDVPLLRRCRKMEDCQSKGKSRNFLVGLRTQSRPQETSRSLSSFRALKSTATIPTIPMSCSTLSTQQHSTAQHLQADVNRAVRSAAS</sequence>
<dbReference type="AlphaFoldDB" id="A0A4Z1E658"/>
<gene>
    <name evidence="1" type="ORF">BTUL_0260g00050</name>
</gene>
<reference evidence="1 2" key="1">
    <citation type="submission" date="2017-12" db="EMBL/GenBank/DDBJ databases">
        <title>Comparative genomics of Botrytis spp.</title>
        <authorList>
            <person name="Valero-Jimenez C.A."/>
            <person name="Tapia P."/>
            <person name="Veloso J."/>
            <person name="Silva-Moreno E."/>
            <person name="Staats M."/>
            <person name="Valdes J.H."/>
            <person name="Van Kan J.A.L."/>
        </authorList>
    </citation>
    <scope>NUCLEOTIDE SEQUENCE [LARGE SCALE GENOMIC DNA]</scope>
    <source>
        <strain evidence="1 2">Bt9001</strain>
    </source>
</reference>
<protein>
    <submittedName>
        <fullName evidence="1">Uncharacterized protein</fullName>
    </submittedName>
</protein>
<dbReference type="Proteomes" id="UP000297777">
    <property type="component" value="Unassembled WGS sequence"/>
</dbReference>
<accession>A0A4Z1E658</accession>
<keyword evidence="2" id="KW-1185">Reference proteome</keyword>
<evidence type="ECO:0000313" key="2">
    <source>
        <dbReference type="Proteomes" id="UP000297777"/>
    </source>
</evidence>
<proteinExistence type="predicted"/>
<evidence type="ECO:0000313" key="1">
    <source>
        <dbReference type="EMBL" id="TGO07604.1"/>
    </source>
</evidence>
<comment type="caution">
    <text evidence="1">The sequence shown here is derived from an EMBL/GenBank/DDBJ whole genome shotgun (WGS) entry which is preliminary data.</text>
</comment>
<organism evidence="1 2">
    <name type="scientific">Botrytis tulipae</name>
    <dbReference type="NCBI Taxonomy" id="87230"/>
    <lineage>
        <taxon>Eukaryota</taxon>
        <taxon>Fungi</taxon>
        <taxon>Dikarya</taxon>
        <taxon>Ascomycota</taxon>
        <taxon>Pezizomycotina</taxon>
        <taxon>Leotiomycetes</taxon>
        <taxon>Helotiales</taxon>
        <taxon>Sclerotiniaceae</taxon>
        <taxon>Botrytis</taxon>
    </lineage>
</organism>
<name>A0A4Z1E658_9HELO</name>
<dbReference type="EMBL" id="PQXH01000260">
    <property type="protein sequence ID" value="TGO07604.1"/>
    <property type="molecule type" value="Genomic_DNA"/>
</dbReference>